<sequence>MALYTPPPSLPRTPSSLPMDAPLPLLPVELMSTWADWRATKPEPPLTPPLSNVFARRVLPPQAQPKPVLPSISHFDHASARVSPVTPPQVDDSYQWQSYGSPTLRSPRAYVPTSAPRTDASHTAEYLPSPPSALDWFTISSDRPSQFIAEKTCEMICYLWFSSYSQSASPSKRNRTAPQEHSHYIPPTNSATASLQFSVSPAFVRFMQKVLETTQVSQSVIVLALHYIYRMKARNRFTTGHPGSEYRVAIAALMMANKFVDDNTYTNKTWSEVSGIDLIEINKMEKEFLLGIDFGLYVDKSTYESWLNLLQGLVMAKERELQHWRRSRRPARSLHRVHPRHSASSLSRPHATPSHRARSSSPRRCPAGLQPGYAPPPHPAYTSYRAAQPVALPSGAKRSASEAFARDDSPYVSAAPASEIPRRTMGLTLQIPELEYSSGHSSESSASPLEPLQGFSKLSLGASPVDVANTSPWASTIGQNEVPQTLVSAYRRDDRRLYATPQQLYFYTLSCSPAQEEDTISRKGRLRYHQPRPTHPAVPQIQPQVPMVVQSASASPYDMHMPLRTGHTLPPLSELARDWPRECAVVSHCHSASPHGSERPAQDLVPSATFANAGPPGYQFYATSAPAPSPYYYAARGRRL</sequence>
<feature type="region of interest" description="Disordered" evidence="1">
    <location>
        <begin position="325"/>
        <end position="382"/>
    </location>
</feature>
<feature type="compositionally biased region" description="Basic residues" evidence="1">
    <location>
        <begin position="325"/>
        <end position="341"/>
    </location>
</feature>
<keyword evidence="4" id="KW-1185">Reference proteome</keyword>
<dbReference type="EMBL" id="JADCUA010000010">
    <property type="protein sequence ID" value="KAH9836644.1"/>
    <property type="molecule type" value="Genomic_DNA"/>
</dbReference>
<dbReference type="InterPro" id="IPR036915">
    <property type="entry name" value="Cyclin-like_sf"/>
</dbReference>
<reference evidence="3 4" key="1">
    <citation type="journal article" date="2021" name="Environ. Microbiol.">
        <title>Gene family expansions and transcriptome signatures uncover fungal adaptations to wood decay.</title>
        <authorList>
            <person name="Hage H."/>
            <person name="Miyauchi S."/>
            <person name="Viragh M."/>
            <person name="Drula E."/>
            <person name="Min B."/>
            <person name="Chaduli D."/>
            <person name="Navarro D."/>
            <person name="Favel A."/>
            <person name="Norest M."/>
            <person name="Lesage-Meessen L."/>
            <person name="Balint B."/>
            <person name="Merenyi Z."/>
            <person name="de Eugenio L."/>
            <person name="Morin E."/>
            <person name="Martinez A.T."/>
            <person name="Baldrian P."/>
            <person name="Stursova M."/>
            <person name="Martinez M.J."/>
            <person name="Novotny C."/>
            <person name="Magnuson J.K."/>
            <person name="Spatafora J.W."/>
            <person name="Maurice S."/>
            <person name="Pangilinan J."/>
            <person name="Andreopoulos W."/>
            <person name="LaButti K."/>
            <person name="Hundley H."/>
            <person name="Na H."/>
            <person name="Kuo A."/>
            <person name="Barry K."/>
            <person name="Lipzen A."/>
            <person name="Henrissat B."/>
            <person name="Riley R."/>
            <person name="Ahrendt S."/>
            <person name="Nagy L.G."/>
            <person name="Grigoriev I.V."/>
            <person name="Martin F."/>
            <person name="Rosso M.N."/>
        </authorList>
    </citation>
    <scope>NUCLEOTIDE SEQUENCE [LARGE SCALE GENOMIC DNA]</scope>
    <source>
        <strain evidence="3 4">CIRM-BRFM 1785</strain>
    </source>
</reference>
<dbReference type="SUPFAM" id="SSF47954">
    <property type="entry name" value="Cyclin-like"/>
    <property type="match status" value="1"/>
</dbReference>
<dbReference type="SMART" id="SM00385">
    <property type="entry name" value="CYCLIN"/>
    <property type="match status" value="1"/>
</dbReference>
<evidence type="ECO:0000313" key="4">
    <source>
        <dbReference type="Proteomes" id="UP000814176"/>
    </source>
</evidence>
<dbReference type="CDD" id="cd20557">
    <property type="entry name" value="CYCLIN_ScPCL1-like"/>
    <property type="match status" value="1"/>
</dbReference>
<dbReference type="Proteomes" id="UP000814176">
    <property type="component" value="Unassembled WGS sequence"/>
</dbReference>
<dbReference type="InterPro" id="IPR013922">
    <property type="entry name" value="Cyclin_PHO80-like"/>
</dbReference>
<accession>A0ABQ8KH72</accession>
<dbReference type="GeneID" id="72009691"/>
<dbReference type="PANTHER" id="PTHR15615:SF27">
    <property type="entry name" value="PHO85 CYCLIN CLG1"/>
    <property type="match status" value="1"/>
</dbReference>
<evidence type="ECO:0000259" key="2">
    <source>
        <dbReference type="SMART" id="SM00385"/>
    </source>
</evidence>
<dbReference type="RefSeq" id="XP_047778882.1">
    <property type="nucleotide sequence ID" value="XM_047928959.1"/>
</dbReference>
<organism evidence="3 4">
    <name type="scientific">Rhodofomes roseus</name>
    <dbReference type="NCBI Taxonomy" id="34475"/>
    <lineage>
        <taxon>Eukaryota</taxon>
        <taxon>Fungi</taxon>
        <taxon>Dikarya</taxon>
        <taxon>Basidiomycota</taxon>
        <taxon>Agaricomycotina</taxon>
        <taxon>Agaricomycetes</taxon>
        <taxon>Polyporales</taxon>
        <taxon>Rhodofomes</taxon>
    </lineage>
</organism>
<protein>
    <submittedName>
        <fullName evidence="3">Cyclin-domain-containing protein</fullName>
    </submittedName>
</protein>
<dbReference type="Pfam" id="PF08613">
    <property type="entry name" value="Cyclin"/>
    <property type="match status" value="1"/>
</dbReference>
<gene>
    <name evidence="3" type="ORF">C8Q71DRAFT_907530</name>
</gene>
<dbReference type="InterPro" id="IPR013763">
    <property type="entry name" value="Cyclin-like_dom"/>
</dbReference>
<name>A0ABQ8KH72_9APHY</name>
<dbReference type="PANTHER" id="PTHR15615">
    <property type="match status" value="1"/>
</dbReference>
<comment type="caution">
    <text evidence="3">The sequence shown here is derived from an EMBL/GenBank/DDBJ whole genome shotgun (WGS) entry which is preliminary data.</text>
</comment>
<proteinExistence type="predicted"/>
<evidence type="ECO:0000313" key="3">
    <source>
        <dbReference type="EMBL" id="KAH9836644.1"/>
    </source>
</evidence>
<dbReference type="Gene3D" id="1.10.472.10">
    <property type="entry name" value="Cyclin-like"/>
    <property type="match status" value="1"/>
</dbReference>
<evidence type="ECO:0000256" key="1">
    <source>
        <dbReference type="SAM" id="MobiDB-lite"/>
    </source>
</evidence>
<feature type="domain" description="Cyclin-like" evidence="2">
    <location>
        <begin position="205"/>
        <end position="290"/>
    </location>
</feature>